<keyword evidence="2" id="KW-0812">Transmembrane</keyword>
<comment type="caution">
    <text evidence="3">The sequence shown here is derived from an EMBL/GenBank/DDBJ whole genome shotgun (WGS) entry which is preliminary data.</text>
</comment>
<dbReference type="PANTHER" id="PTHR28142:SF1">
    <property type="entry name" value="MITOCHONDRIAL INNER MEMBRANE I-AAA PROTEASE SUPERCOMPLEX SUBUNIT MGR3-RELATED"/>
    <property type="match status" value="1"/>
</dbReference>
<dbReference type="OrthoDB" id="10050400at2759"/>
<keyword evidence="4" id="KW-1185">Reference proteome</keyword>
<dbReference type="SUPFAM" id="SSF48452">
    <property type="entry name" value="TPR-like"/>
    <property type="match status" value="1"/>
</dbReference>
<gene>
    <name evidence="3" type="ORF">D0Z07_9276</name>
</gene>
<proteinExistence type="predicted"/>
<protein>
    <recommendedName>
        <fullName evidence="5">TPR domain-containing protein</fullName>
    </recommendedName>
</protein>
<dbReference type="Gene3D" id="1.25.40.10">
    <property type="entry name" value="Tetratricopeptide repeat domain"/>
    <property type="match status" value="1"/>
</dbReference>
<keyword evidence="2" id="KW-0472">Membrane</keyword>
<dbReference type="PANTHER" id="PTHR28142">
    <property type="entry name" value="MITOCHONDRIAL INNER MEMBRANE I-AAA PROTEASE SUPERCOMPLEX SUBUNIT MGR3-RELATED"/>
    <property type="match status" value="1"/>
</dbReference>
<name>A0A9P6VDS8_9HELO</name>
<evidence type="ECO:0000313" key="4">
    <source>
        <dbReference type="Proteomes" id="UP000785200"/>
    </source>
</evidence>
<reference evidence="3" key="1">
    <citation type="submission" date="2019-07" db="EMBL/GenBank/DDBJ databases">
        <title>Hyphodiscus hymeniophilus genome sequencing and assembly.</title>
        <authorList>
            <person name="Kramer G."/>
            <person name="Nodwell J."/>
        </authorList>
    </citation>
    <scope>NUCLEOTIDE SEQUENCE</scope>
    <source>
        <strain evidence="3">ATCC 34498</strain>
    </source>
</reference>
<dbReference type="AlphaFoldDB" id="A0A9P6VDS8"/>
<evidence type="ECO:0008006" key="5">
    <source>
        <dbReference type="Google" id="ProtNLM"/>
    </source>
</evidence>
<feature type="region of interest" description="Disordered" evidence="1">
    <location>
        <begin position="24"/>
        <end position="45"/>
    </location>
</feature>
<evidence type="ECO:0000256" key="1">
    <source>
        <dbReference type="SAM" id="MobiDB-lite"/>
    </source>
</evidence>
<dbReference type="GO" id="GO:0031942">
    <property type="term" value="C:i-AAA complex"/>
    <property type="evidence" value="ECO:0007669"/>
    <property type="project" value="TreeGrafter"/>
</dbReference>
<dbReference type="InterPro" id="IPR011990">
    <property type="entry name" value="TPR-like_helical_dom_sf"/>
</dbReference>
<keyword evidence="2" id="KW-1133">Transmembrane helix</keyword>
<organism evidence="3 4">
    <name type="scientific">Hyphodiscus hymeniophilus</name>
    <dbReference type="NCBI Taxonomy" id="353542"/>
    <lineage>
        <taxon>Eukaryota</taxon>
        <taxon>Fungi</taxon>
        <taxon>Dikarya</taxon>
        <taxon>Ascomycota</taxon>
        <taxon>Pezizomycotina</taxon>
        <taxon>Leotiomycetes</taxon>
        <taxon>Helotiales</taxon>
        <taxon>Hyphodiscaceae</taxon>
        <taxon>Hyphodiscus</taxon>
    </lineage>
</organism>
<dbReference type="GO" id="GO:0006515">
    <property type="term" value="P:protein quality control for misfolded or incompletely synthesized proteins"/>
    <property type="evidence" value="ECO:0007669"/>
    <property type="project" value="TreeGrafter"/>
</dbReference>
<dbReference type="GO" id="GO:0051787">
    <property type="term" value="F:misfolded protein binding"/>
    <property type="evidence" value="ECO:0007669"/>
    <property type="project" value="TreeGrafter"/>
</dbReference>
<dbReference type="InterPro" id="IPR040201">
    <property type="entry name" value="Mrg3-like"/>
</dbReference>
<dbReference type="EMBL" id="VNKQ01000020">
    <property type="protein sequence ID" value="KAG0645064.1"/>
    <property type="molecule type" value="Genomic_DNA"/>
</dbReference>
<accession>A0A9P6VDS8</accession>
<evidence type="ECO:0000313" key="3">
    <source>
        <dbReference type="EMBL" id="KAG0645064.1"/>
    </source>
</evidence>
<feature type="transmembrane region" description="Helical" evidence="2">
    <location>
        <begin position="62"/>
        <end position="83"/>
    </location>
</feature>
<sequence>MYAPRFQTFRPASNRASQCLRQRRAATPRCSIPGPSQQRRHQSNPSAATAAKALFKAYPFSVSLAFGFILFGAGTLAYSNYIYKNYIIGAFHKFPEPVAKQLRKALYYTNIALDPKLAVKYYRQALQVADEIGMDPFSDEIIGVKIQLAALMERVQQYKKAIDILEIVKSDNLRWIEELGNKPGNEGKRTRVLGKTAGISVKLGELYANEYMAEKEVAEDRLIWAVETILKEQQRREKEGVKPDEGEWMSPEEIGGSLEALGHHYEEKNQHYLAAPLFLQALALSPPTSCHTAVLMNNLSISLAQQLPPATPGQPPISRSGLVSNARAWAEKSIAVAAKIAPPERTDECDVGCAVATHNLGEFAEMDGNIAEARRRYEEAKGLAKAIGFQDGVINSEDGLRRIGKT</sequence>
<dbReference type="CDD" id="cd24145">
    <property type="entry name" value="Mgr3-like"/>
    <property type="match status" value="1"/>
</dbReference>
<evidence type="ECO:0000256" key="2">
    <source>
        <dbReference type="SAM" id="Phobius"/>
    </source>
</evidence>
<dbReference type="Proteomes" id="UP000785200">
    <property type="component" value="Unassembled WGS sequence"/>
</dbReference>